<evidence type="ECO:0000313" key="2">
    <source>
        <dbReference type="EMBL" id="KFB39224.1"/>
    </source>
</evidence>
<accession>A0A084VMN0</accession>
<protein>
    <submittedName>
        <fullName evidence="2 3">Periplasmic serine protease DegS</fullName>
    </submittedName>
</protein>
<keyword evidence="4" id="KW-1185">Reference proteome</keyword>
<dbReference type="Proteomes" id="UP000030765">
    <property type="component" value="Unassembled WGS sequence"/>
</dbReference>
<keyword evidence="2" id="KW-0645">Protease</keyword>
<dbReference type="GO" id="GO:0008233">
    <property type="term" value="F:peptidase activity"/>
    <property type="evidence" value="ECO:0007669"/>
    <property type="project" value="UniProtKB-KW"/>
</dbReference>
<dbReference type="EMBL" id="ATLV01014613">
    <property type="status" value="NOT_ANNOTATED_CDS"/>
    <property type="molecule type" value="Genomic_DNA"/>
</dbReference>
<evidence type="ECO:0000313" key="3">
    <source>
        <dbReference type="EnsemblMetazoa" id="ASIC006566-PA"/>
    </source>
</evidence>
<feature type="compositionally biased region" description="Basic and acidic residues" evidence="1">
    <location>
        <begin position="66"/>
        <end position="75"/>
    </location>
</feature>
<feature type="region of interest" description="Disordered" evidence="1">
    <location>
        <begin position="59"/>
        <end position="90"/>
    </location>
</feature>
<sequence>MRSARGASSTNFIGRGMWLGSLGDTHRTKNAPGHGTETECALIKFTSDNLPYGPVVASLPASTGDVVHRDPRTIRPDGGTTQHTYCHFEQ</sequence>
<dbReference type="AlphaFoldDB" id="A0A084VMN0"/>
<dbReference type="EMBL" id="KE524975">
    <property type="protein sequence ID" value="KFB39224.1"/>
    <property type="molecule type" value="Genomic_DNA"/>
</dbReference>
<evidence type="ECO:0000256" key="1">
    <source>
        <dbReference type="SAM" id="MobiDB-lite"/>
    </source>
</evidence>
<dbReference type="EnsemblMetazoa" id="ASIC006566-RA">
    <property type="protein sequence ID" value="ASIC006566-PA"/>
    <property type="gene ID" value="ASIC006566"/>
</dbReference>
<keyword evidence="2" id="KW-0378">Hydrolase</keyword>
<proteinExistence type="predicted"/>
<dbReference type="GO" id="GO:0006508">
    <property type="term" value="P:proteolysis"/>
    <property type="evidence" value="ECO:0007669"/>
    <property type="project" value="UniProtKB-KW"/>
</dbReference>
<gene>
    <name evidence="2" type="ORF">ZHAS_00006566</name>
</gene>
<name>A0A084VMN0_ANOSI</name>
<dbReference type="VEuPathDB" id="VectorBase:ASIC006566"/>
<evidence type="ECO:0000313" key="4">
    <source>
        <dbReference type="Proteomes" id="UP000030765"/>
    </source>
</evidence>
<organism evidence="2">
    <name type="scientific">Anopheles sinensis</name>
    <name type="common">Mosquito</name>
    <dbReference type="NCBI Taxonomy" id="74873"/>
    <lineage>
        <taxon>Eukaryota</taxon>
        <taxon>Metazoa</taxon>
        <taxon>Ecdysozoa</taxon>
        <taxon>Arthropoda</taxon>
        <taxon>Hexapoda</taxon>
        <taxon>Insecta</taxon>
        <taxon>Pterygota</taxon>
        <taxon>Neoptera</taxon>
        <taxon>Endopterygota</taxon>
        <taxon>Diptera</taxon>
        <taxon>Nematocera</taxon>
        <taxon>Culicoidea</taxon>
        <taxon>Culicidae</taxon>
        <taxon>Anophelinae</taxon>
        <taxon>Anopheles</taxon>
    </lineage>
</organism>
<reference evidence="3" key="2">
    <citation type="submission" date="2020-05" db="UniProtKB">
        <authorList>
            <consortium name="EnsemblMetazoa"/>
        </authorList>
    </citation>
    <scope>IDENTIFICATION</scope>
</reference>
<reference evidence="2 4" key="1">
    <citation type="journal article" date="2014" name="BMC Genomics">
        <title>Genome sequence of Anopheles sinensis provides insight into genetics basis of mosquito competence for malaria parasites.</title>
        <authorList>
            <person name="Zhou D."/>
            <person name="Zhang D."/>
            <person name="Ding G."/>
            <person name="Shi L."/>
            <person name="Hou Q."/>
            <person name="Ye Y."/>
            <person name="Xu Y."/>
            <person name="Zhou H."/>
            <person name="Xiong C."/>
            <person name="Li S."/>
            <person name="Yu J."/>
            <person name="Hong S."/>
            <person name="Yu X."/>
            <person name="Zou P."/>
            <person name="Chen C."/>
            <person name="Chang X."/>
            <person name="Wang W."/>
            <person name="Lv Y."/>
            <person name="Sun Y."/>
            <person name="Ma L."/>
            <person name="Shen B."/>
            <person name="Zhu C."/>
        </authorList>
    </citation>
    <scope>NUCLEOTIDE SEQUENCE [LARGE SCALE GENOMIC DNA]</scope>
</reference>